<dbReference type="Gene3D" id="3.40.50.300">
    <property type="entry name" value="P-loop containing nucleotide triphosphate hydrolases"/>
    <property type="match status" value="1"/>
</dbReference>
<protein>
    <submittedName>
        <fullName evidence="1">Unannotated protein</fullName>
    </submittedName>
</protein>
<dbReference type="EMBL" id="CAFBPJ010000132">
    <property type="protein sequence ID" value="CAB5023585.1"/>
    <property type="molecule type" value="Genomic_DNA"/>
</dbReference>
<organism evidence="1">
    <name type="scientific">freshwater metagenome</name>
    <dbReference type="NCBI Taxonomy" id="449393"/>
    <lineage>
        <taxon>unclassified sequences</taxon>
        <taxon>metagenomes</taxon>
        <taxon>ecological metagenomes</taxon>
    </lineage>
</organism>
<name>A0A6J7R2G7_9ZZZZ</name>
<gene>
    <name evidence="1" type="ORF">UFOPK4092_01080</name>
</gene>
<dbReference type="SUPFAM" id="SSF52540">
    <property type="entry name" value="P-loop containing nucleoside triphosphate hydrolases"/>
    <property type="match status" value="1"/>
</dbReference>
<dbReference type="InterPro" id="IPR027417">
    <property type="entry name" value="P-loop_NTPase"/>
</dbReference>
<dbReference type="AlphaFoldDB" id="A0A6J7R2G7"/>
<reference evidence="1" key="1">
    <citation type="submission" date="2020-05" db="EMBL/GenBank/DDBJ databases">
        <authorList>
            <person name="Chiriac C."/>
            <person name="Salcher M."/>
            <person name="Ghai R."/>
            <person name="Kavagutti S V."/>
        </authorList>
    </citation>
    <scope>NUCLEOTIDE SEQUENCE</scope>
</reference>
<accession>A0A6J7R2G7</accession>
<sequence>MTGAHFHPQRLHPRYGGLVNIASQLPGGLALASKTCGRFIFDQQPSSSENPSAADLEAAVVAVCGFPRTGTTYLQEAASQALGAPERCWKNHDPFSIPVYIDAGLLTLIPLRDPISTIASWSLYNNDPPSISRKRSRLLAYTAWHRAVKKYAKSPHVLFINFDSLTFLGDQLIDNVRQSNEAQSLSLQMQNFPSEVREDLKNPYLEILKSNQLRKQLAEAYQVFTELTTDVVDMPEIDIPAAAAAAAAA</sequence>
<evidence type="ECO:0000313" key="1">
    <source>
        <dbReference type="EMBL" id="CAB5023585.1"/>
    </source>
</evidence>
<proteinExistence type="predicted"/>